<protein>
    <submittedName>
        <fullName evidence="2">Uncharacterized protein</fullName>
    </submittedName>
</protein>
<dbReference type="AlphaFoldDB" id="A0AAV2M5F7"/>
<accession>A0AAV2M5F7</accession>
<name>A0AAV2M5F7_KNICA</name>
<dbReference type="Proteomes" id="UP001497482">
    <property type="component" value="Chromosome 6"/>
</dbReference>
<evidence type="ECO:0000256" key="1">
    <source>
        <dbReference type="SAM" id="MobiDB-lite"/>
    </source>
</evidence>
<proteinExistence type="predicted"/>
<dbReference type="EMBL" id="OZ035828">
    <property type="protein sequence ID" value="CAL1608529.1"/>
    <property type="molecule type" value="Genomic_DNA"/>
</dbReference>
<feature type="compositionally biased region" description="Basic and acidic residues" evidence="1">
    <location>
        <begin position="43"/>
        <end position="70"/>
    </location>
</feature>
<sequence>MSPGQTLRALVTARLAAAAEDIFELFERTILEYEEELCRCKEKRRQEEAQDEKRRQEEAQDEERRLEEARGTQTVSLSPGPGLNPETPLSQLVKEEPEELLPESGAEFRVECVKTEERLMKSSVCSSTEDWEDPFSCSAAHMETDGDYDQETETEGDFCDQETDTKGDVYDQIRLQQRLELTSQEQPQEMRPRNTSSCSGPPS</sequence>
<keyword evidence="3" id="KW-1185">Reference proteome</keyword>
<organism evidence="2 3">
    <name type="scientific">Knipowitschia caucasica</name>
    <name type="common">Caucasian dwarf goby</name>
    <name type="synonym">Pomatoschistus caucasicus</name>
    <dbReference type="NCBI Taxonomy" id="637954"/>
    <lineage>
        <taxon>Eukaryota</taxon>
        <taxon>Metazoa</taxon>
        <taxon>Chordata</taxon>
        <taxon>Craniata</taxon>
        <taxon>Vertebrata</taxon>
        <taxon>Euteleostomi</taxon>
        <taxon>Actinopterygii</taxon>
        <taxon>Neopterygii</taxon>
        <taxon>Teleostei</taxon>
        <taxon>Neoteleostei</taxon>
        <taxon>Acanthomorphata</taxon>
        <taxon>Gobiaria</taxon>
        <taxon>Gobiiformes</taxon>
        <taxon>Gobioidei</taxon>
        <taxon>Gobiidae</taxon>
        <taxon>Gobiinae</taxon>
        <taxon>Knipowitschia</taxon>
    </lineage>
</organism>
<feature type="region of interest" description="Disordered" evidence="1">
    <location>
        <begin position="180"/>
        <end position="203"/>
    </location>
</feature>
<feature type="compositionally biased region" description="Acidic residues" evidence="1">
    <location>
        <begin position="145"/>
        <end position="162"/>
    </location>
</feature>
<evidence type="ECO:0000313" key="2">
    <source>
        <dbReference type="EMBL" id="CAL1608529.1"/>
    </source>
</evidence>
<evidence type="ECO:0000313" key="3">
    <source>
        <dbReference type="Proteomes" id="UP001497482"/>
    </source>
</evidence>
<feature type="region of interest" description="Disordered" evidence="1">
    <location>
        <begin position="123"/>
        <end position="167"/>
    </location>
</feature>
<reference evidence="2 3" key="1">
    <citation type="submission" date="2024-04" db="EMBL/GenBank/DDBJ databases">
        <authorList>
            <person name="Waldvogel A.-M."/>
            <person name="Schoenle A."/>
        </authorList>
    </citation>
    <scope>NUCLEOTIDE SEQUENCE [LARGE SCALE GENOMIC DNA]</scope>
</reference>
<feature type="region of interest" description="Disordered" evidence="1">
    <location>
        <begin position="43"/>
        <end position="107"/>
    </location>
</feature>
<gene>
    <name evidence="2" type="ORF">KC01_LOCUS35443</name>
</gene>